<sequence>MVESVRFLSYVGGSLPEAVGDALSTQVKLISVMCTCETLLFPLEVPDSPADWQYVTISRFFGHIFRPDRDGLSELVLVRQPDYEQFQGAFYTFPERQEYAFSYLFAQHPHHPESWVFRARTDDIIAFTTAEKLNPIAMESVIVASPKIKSAVIRGQGQFQASLLIEPYIYPTTPAEERFIQDIQSSRDCPAHGRIMKGFVMLTKPDKPLPRAGKDTVQRHAVFKLYAEEFQALYDRMRPHVESETSTIASPQPLAKGASSAVIPSTSLDQQIEEALDRLLPSAIEKAVHVMLTRLLSGLNGATTTSSNPAVPSPTTVKKSIKNGIHSGPNDLKKLIYNQLSENLDTERLNDDSDLFQFGLDSLQVVELVKMLNAYLEEWRPNVDRLERKAVYNNPTVNGVVSLMM</sequence>
<reference evidence="5 6" key="1">
    <citation type="submission" date="2019-03" db="EMBL/GenBank/DDBJ databases">
        <title>The genome sequence of a newly discovered highly antifungal drug resistant Aspergillus species, Aspergillus tanneri NIH 1004.</title>
        <authorList>
            <person name="Mounaud S."/>
            <person name="Singh I."/>
            <person name="Joardar V."/>
            <person name="Pakala S."/>
            <person name="Pakala S."/>
            <person name="Venepally P."/>
            <person name="Hoover J."/>
            <person name="Nierman W."/>
            <person name="Chung J."/>
            <person name="Losada L."/>
        </authorList>
    </citation>
    <scope>NUCLEOTIDE SEQUENCE [LARGE SCALE GENOMIC DNA]</scope>
    <source>
        <strain evidence="5 6">NIH1004</strain>
    </source>
</reference>
<dbReference type="InterPro" id="IPR009081">
    <property type="entry name" value="PP-bd_ACP"/>
</dbReference>
<dbReference type="OrthoDB" id="429813at2759"/>
<dbReference type="RefSeq" id="XP_033429547.1">
    <property type="nucleotide sequence ID" value="XM_033567552.1"/>
</dbReference>
<dbReference type="GeneID" id="54325569"/>
<dbReference type="Proteomes" id="UP000324241">
    <property type="component" value="Unassembled WGS sequence"/>
</dbReference>
<protein>
    <recommendedName>
        <fullName evidence="3">Carrier domain-containing protein</fullName>
    </recommendedName>
</protein>
<proteinExistence type="predicted"/>
<dbReference type="EMBL" id="QUQM01000001">
    <property type="protein sequence ID" value="KAA8650186.1"/>
    <property type="molecule type" value="Genomic_DNA"/>
</dbReference>
<dbReference type="Pfam" id="PF00550">
    <property type="entry name" value="PP-binding"/>
    <property type="match status" value="1"/>
</dbReference>
<dbReference type="Gene3D" id="1.10.1200.10">
    <property type="entry name" value="ACP-like"/>
    <property type="match status" value="1"/>
</dbReference>
<evidence type="ECO:0000256" key="2">
    <source>
        <dbReference type="ARBA" id="ARBA00022553"/>
    </source>
</evidence>
<feature type="domain" description="Carrier" evidence="3">
    <location>
        <begin position="327"/>
        <end position="405"/>
    </location>
</feature>
<dbReference type="EMBL" id="SOSA01000365">
    <property type="protein sequence ID" value="THC92024.1"/>
    <property type="molecule type" value="Genomic_DNA"/>
</dbReference>
<comment type="caution">
    <text evidence="5">The sequence shown here is derived from an EMBL/GenBank/DDBJ whole genome shotgun (WGS) entry which is preliminary data.</text>
</comment>
<evidence type="ECO:0000313" key="7">
    <source>
        <dbReference type="Proteomes" id="UP000324241"/>
    </source>
</evidence>
<evidence type="ECO:0000313" key="6">
    <source>
        <dbReference type="Proteomes" id="UP000308092"/>
    </source>
</evidence>
<keyword evidence="1" id="KW-0596">Phosphopantetheine</keyword>
<keyword evidence="2" id="KW-0597">Phosphoprotein</keyword>
<dbReference type="Pfam" id="PF23562">
    <property type="entry name" value="AMP-binding_C_3"/>
    <property type="match status" value="1"/>
</dbReference>
<evidence type="ECO:0000256" key="1">
    <source>
        <dbReference type="ARBA" id="ARBA00022450"/>
    </source>
</evidence>
<reference evidence="4 7" key="2">
    <citation type="submission" date="2019-08" db="EMBL/GenBank/DDBJ databases">
        <title>The genome sequence of a newly discovered highly antifungal drug resistant Aspergillus species, Aspergillus tanneri NIH 1004.</title>
        <authorList>
            <person name="Mounaud S."/>
            <person name="Singh I."/>
            <person name="Joardar V."/>
            <person name="Pakala S."/>
            <person name="Pakala S."/>
            <person name="Venepally P."/>
            <person name="Chung J.K."/>
            <person name="Losada L."/>
            <person name="Nierman W.C."/>
        </authorList>
    </citation>
    <scope>NUCLEOTIDE SEQUENCE [LARGE SCALE GENOMIC DNA]</scope>
    <source>
        <strain evidence="4 7">NIH1004</strain>
    </source>
</reference>
<accession>A0A4V3UNQ4</accession>
<organism evidence="5 6">
    <name type="scientific">Aspergillus tanneri</name>
    <dbReference type="NCBI Taxonomy" id="1220188"/>
    <lineage>
        <taxon>Eukaryota</taxon>
        <taxon>Fungi</taxon>
        <taxon>Dikarya</taxon>
        <taxon>Ascomycota</taxon>
        <taxon>Pezizomycotina</taxon>
        <taxon>Eurotiomycetes</taxon>
        <taxon>Eurotiomycetidae</taxon>
        <taxon>Eurotiales</taxon>
        <taxon>Aspergillaceae</taxon>
        <taxon>Aspergillus</taxon>
        <taxon>Aspergillus subgen. Circumdati</taxon>
    </lineage>
</organism>
<dbReference type="InterPro" id="IPR051414">
    <property type="entry name" value="Adenylate-forming_Reductase"/>
</dbReference>
<keyword evidence="6" id="KW-1185">Reference proteome</keyword>
<dbReference type="AlphaFoldDB" id="A0A4V3UNQ4"/>
<dbReference type="SUPFAM" id="SSF47336">
    <property type="entry name" value="ACP-like"/>
    <property type="match status" value="1"/>
</dbReference>
<evidence type="ECO:0000313" key="5">
    <source>
        <dbReference type="EMBL" id="THC92024.1"/>
    </source>
</evidence>
<dbReference type="PANTHER" id="PTHR43439">
    <property type="entry name" value="PHENYLACETATE-COENZYME A LIGASE"/>
    <property type="match status" value="1"/>
</dbReference>
<evidence type="ECO:0000259" key="3">
    <source>
        <dbReference type="PROSITE" id="PS50075"/>
    </source>
</evidence>
<dbReference type="InterPro" id="IPR036736">
    <property type="entry name" value="ACP-like_sf"/>
</dbReference>
<dbReference type="PANTHER" id="PTHR43439:SF2">
    <property type="entry name" value="ENZYME, PUTATIVE (JCVI)-RELATED"/>
    <property type="match status" value="1"/>
</dbReference>
<evidence type="ECO:0000313" key="4">
    <source>
        <dbReference type="EMBL" id="KAA8650186.1"/>
    </source>
</evidence>
<name>A0A4V3UNQ4_9EURO</name>
<dbReference type="Proteomes" id="UP000308092">
    <property type="component" value="Unassembled WGS sequence"/>
</dbReference>
<dbReference type="InterPro" id="IPR006162">
    <property type="entry name" value="Ppantetheine_attach_site"/>
</dbReference>
<dbReference type="PROSITE" id="PS00012">
    <property type="entry name" value="PHOSPHOPANTETHEINE"/>
    <property type="match status" value="1"/>
</dbReference>
<dbReference type="PROSITE" id="PS50075">
    <property type="entry name" value="CARRIER"/>
    <property type="match status" value="1"/>
</dbReference>
<dbReference type="VEuPathDB" id="FungiDB:EYZ11_008523"/>
<dbReference type="STRING" id="1220188.A0A4V3UNQ4"/>
<gene>
    <name evidence="4" type="ORF">ATNIH1004_002867</name>
    <name evidence="5" type="ORF">EYZ11_008523</name>
</gene>